<keyword evidence="2" id="KW-1133">Transmembrane helix</keyword>
<dbReference type="AlphaFoldDB" id="C4JXY4"/>
<dbReference type="eggNOG" id="ENOG502T7XZ">
    <property type="taxonomic scope" value="Eukaryota"/>
</dbReference>
<dbReference type="RefSeq" id="XP_002582262.1">
    <property type="nucleotide sequence ID" value="XM_002582216.1"/>
</dbReference>
<evidence type="ECO:0000313" key="4">
    <source>
        <dbReference type="Proteomes" id="UP000002058"/>
    </source>
</evidence>
<keyword evidence="2" id="KW-0472">Membrane</keyword>
<keyword evidence="2" id="KW-0812">Transmembrane</keyword>
<accession>C4JXY4</accession>
<dbReference type="InParanoid" id="C4JXY4"/>
<dbReference type="VEuPathDB" id="FungiDB:UREG_07035"/>
<evidence type="ECO:0000313" key="3">
    <source>
        <dbReference type="EMBL" id="EEP82170.1"/>
    </source>
</evidence>
<dbReference type="OMA" id="RSPIRIC"/>
<keyword evidence="4" id="KW-1185">Reference proteome</keyword>
<dbReference type="EMBL" id="CH476619">
    <property type="protein sequence ID" value="EEP82170.1"/>
    <property type="molecule type" value="Genomic_DNA"/>
</dbReference>
<feature type="region of interest" description="Disordered" evidence="1">
    <location>
        <begin position="27"/>
        <end position="57"/>
    </location>
</feature>
<dbReference type="OrthoDB" id="10638677at2759"/>
<dbReference type="Proteomes" id="UP000002058">
    <property type="component" value="Unassembled WGS sequence"/>
</dbReference>
<name>C4JXY4_UNCRE</name>
<dbReference type="GeneID" id="8440610"/>
<evidence type="ECO:0000256" key="1">
    <source>
        <dbReference type="SAM" id="MobiDB-lite"/>
    </source>
</evidence>
<organism evidence="3 4">
    <name type="scientific">Uncinocarpus reesii (strain UAMH 1704)</name>
    <dbReference type="NCBI Taxonomy" id="336963"/>
    <lineage>
        <taxon>Eukaryota</taxon>
        <taxon>Fungi</taxon>
        <taxon>Dikarya</taxon>
        <taxon>Ascomycota</taxon>
        <taxon>Pezizomycotina</taxon>
        <taxon>Eurotiomycetes</taxon>
        <taxon>Eurotiomycetidae</taxon>
        <taxon>Onygenales</taxon>
        <taxon>Onygenaceae</taxon>
        <taxon>Uncinocarpus</taxon>
    </lineage>
</organism>
<reference evidence="4" key="1">
    <citation type="journal article" date="2009" name="Genome Res.">
        <title>Comparative genomic analyses of the human fungal pathogens Coccidioides and their relatives.</title>
        <authorList>
            <person name="Sharpton T.J."/>
            <person name="Stajich J.E."/>
            <person name="Rounsley S.D."/>
            <person name="Gardner M.J."/>
            <person name="Wortman J.R."/>
            <person name="Jordar V.S."/>
            <person name="Maiti R."/>
            <person name="Kodira C.D."/>
            <person name="Neafsey D.E."/>
            <person name="Zeng Q."/>
            <person name="Hung C.-Y."/>
            <person name="McMahan C."/>
            <person name="Muszewska A."/>
            <person name="Grynberg M."/>
            <person name="Mandel M.A."/>
            <person name="Kellner E.M."/>
            <person name="Barker B.M."/>
            <person name="Galgiani J.N."/>
            <person name="Orbach M.J."/>
            <person name="Kirkland T.N."/>
            <person name="Cole G.T."/>
            <person name="Henn M.R."/>
            <person name="Birren B.W."/>
            <person name="Taylor J.W."/>
        </authorList>
    </citation>
    <scope>NUCLEOTIDE SEQUENCE [LARGE SCALE GENOMIC DNA]</scope>
    <source>
        <strain evidence="4">UAMH 1704</strain>
    </source>
</reference>
<dbReference type="HOGENOM" id="CLU_1442082_0_0_1"/>
<proteinExistence type="predicted"/>
<evidence type="ECO:0000256" key="2">
    <source>
        <dbReference type="SAM" id="Phobius"/>
    </source>
</evidence>
<feature type="compositionally biased region" description="Polar residues" evidence="1">
    <location>
        <begin position="46"/>
        <end position="57"/>
    </location>
</feature>
<sequence>MPNIKKLKLGERAVVRIRHEIQLTIHGEDATSQDVQIPGFPPPSPSTQTESAATETPSILSDSFSHTLSLPSTPSPMPLVLPSGSIPDCGSCSKFGNSGIMRICRPCSDIDTDAFVGGESPALITPGVLAVVLILLFLVAVALVDFTEWIRGKLRSGPSVALPESEKSYAQFEDWEEEYIHEDDQLIP</sequence>
<gene>
    <name evidence="3" type="ORF">UREG_07035</name>
</gene>
<protein>
    <submittedName>
        <fullName evidence="3">Uncharacterized protein</fullName>
    </submittedName>
</protein>
<feature type="transmembrane region" description="Helical" evidence="2">
    <location>
        <begin position="123"/>
        <end position="146"/>
    </location>
</feature>
<dbReference type="KEGG" id="ure:UREG_07035"/>